<keyword evidence="1" id="KW-0812">Transmembrane</keyword>
<feature type="transmembrane region" description="Helical" evidence="1">
    <location>
        <begin position="12"/>
        <end position="31"/>
    </location>
</feature>
<dbReference type="RefSeq" id="WP_158204347.1">
    <property type="nucleotide sequence ID" value="NZ_WSZK01000015.1"/>
</dbReference>
<sequence>MVPLQADIGAIFLVVILVYLAIAAAGTYWVYNDATKRNADNVGVWTGVTFVAFLLGGFIIGGGAMVLYYFVGRPDTTTSPQHGSVEEDWN</sequence>
<gene>
    <name evidence="2" type="ORF">GQS65_09375</name>
</gene>
<accession>A0A6B0GIJ2</accession>
<reference evidence="2 3" key="1">
    <citation type="submission" date="2019-12" db="EMBL/GenBank/DDBJ databases">
        <title>Halocatena pleomorpha gen. nov. sp. nov., an extremely halophilic archaeon of family Halobacteriaceae isolated from saltpan soil.</title>
        <authorList>
            <person name="Pal Y."/>
            <person name="Verma A."/>
            <person name="Krishnamurthi S."/>
            <person name="Kumar P."/>
        </authorList>
    </citation>
    <scope>NUCLEOTIDE SEQUENCE [LARGE SCALE GENOMIC DNA]</scope>
    <source>
        <strain evidence="2 3">JCM 16495</strain>
    </source>
</reference>
<evidence type="ECO:0008006" key="4">
    <source>
        <dbReference type="Google" id="ProtNLM"/>
    </source>
</evidence>
<keyword evidence="3" id="KW-1185">Reference proteome</keyword>
<organism evidence="2 3">
    <name type="scientific">Halomarina oriensis</name>
    <dbReference type="NCBI Taxonomy" id="671145"/>
    <lineage>
        <taxon>Archaea</taxon>
        <taxon>Methanobacteriati</taxon>
        <taxon>Methanobacteriota</taxon>
        <taxon>Stenosarchaea group</taxon>
        <taxon>Halobacteria</taxon>
        <taxon>Halobacteriales</taxon>
        <taxon>Natronomonadaceae</taxon>
        <taxon>Halomarina</taxon>
    </lineage>
</organism>
<dbReference type="Proteomes" id="UP000451471">
    <property type="component" value="Unassembled WGS sequence"/>
</dbReference>
<protein>
    <recommendedName>
        <fullName evidence="4">Cardiolipin synthase N-terminal domain-containing protein</fullName>
    </recommendedName>
</protein>
<evidence type="ECO:0000313" key="2">
    <source>
        <dbReference type="EMBL" id="MWG34696.1"/>
    </source>
</evidence>
<evidence type="ECO:0000313" key="3">
    <source>
        <dbReference type="Proteomes" id="UP000451471"/>
    </source>
</evidence>
<keyword evidence="1" id="KW-1133">Transmembrane helix</keyword>
<feature type="transmembrane region" description="Helical" evidence="1">
    <location>
        <begin position="43"/>
        <end position="71"/>
    </location>
</feature>
<dbReference type="EMBL" id="WSZK01000015">
    <property type="protein sequence ID" value="MWG34696.1"/>
    <property type="molecule type" value="Genomic_DNA"/>
</dbReference>
<comment type="caution">
    <text evidence="2">The sequence shown here is derived from an EMBL/GenBank/DDBJ whole genome shotgun (WGS) entry which is preliminary data.</text>
</comment>
<dbReference type="AlphaFoldDB" id="A0A6B0GIJ2"/>
<proteinExistence type="predicted"/>
<keyword evidence="1" id="KW-0472">Membrane</keyword>
<name>A0A6B0GIJ2_9EURY</name>
<evidence type="ECO:0000256" key="1">
    <source>
        <dbReference type="SAM" id="Phobius"/>
    </source>
</evidence>